<dbReference type="Pfam" id="PF05154">
    <property type="entry name" value="TM2"/>
    <property type="match status" value="1"/>
</dbReference>
<keyword evidence="3 5" id="KW-1133">Transmembrane helix</keyword>
<evidence type="ECO:0000256" key="4">
    <source>
        <dbReference type="ARBA" id="ARBA00023136"/>
    </source>
</evidence>
<feature type="transmembrane region" description="Helical" evidence="5">
    <location>
        <begin position="74"/>
        <end position="98"/>
    </location>
</feature>
<accession>A0ABU1I905</accession>
<dbReference type="InterPro" id="IPR007829">
    <property type="entry name" value="TM2"/>
</dbReference>
<keyword evidence="8" id="KW-1185">Reference proteome</keyword>
<name>A0ABU1I905_9BURK</name>
<gene>
    <name evidence="7" type="ORF">QE399_000682</name>
</gene>
<keyword evidence="2 5" id="KW-0812">Transmembrane</keyword>
<keyword evidence="7" id="KW-0687">Ribonucleoprotein</keyword>
<comment type="subcellular location">
    <subcellularLocation>
        <location evidence="1">Membrane</location>
        <topology evidence="1">Multi-pass membrane protein</topology>
    </subcellularLocation>
</comment>
<evidence type="ECO:0000256" key="2">
    <source>
        <dbReference type="ARBA" id="ARBA00022692"/>
    </source>
</evidence>
<feature type="domain" description="TM2" evidence="6">
    <location>
        <begin position="45"/>
        <end position="94"/>
    </location>
</feature>
<comment type="caution">
    <text evidence="7">The sequence shown here is derived from an EMBL/GenBank/DDBJ whole genome shotgun (WGS) entry which is preliminary data.</text>
</comment>
<dbReference type="Proteomes" id="UP001267710">
    <property type="component" value="Unassembled WGS sequence"/>
</dbReference>
<evidence type="ECO:0000256" key="1">
    <source>
        <dbReference type="ARBA" id="ARBA00004141"/>
    </source>
</evidence>
<evidence type="ECO:0000256" key="3">
    <source>
        <dbReference type="ARBA" id="ARBA00022989"/>
    </source>
</evidence>
<keyword evidence="4 5" id="KW-0472">Membrane</keyword>
<keyword evidence="7" id="KW-0689">Ribosomal protein</keyword>
<dbReference type="EMBL" id="JAVIZX010000001">
    <property type="protein sequence ID" value="MDR6212993.1"/>
    <property type="molecule type" value="Genomic_DNA"/>
</dbReference>
<dbReference type="RefSeq" id="WP_309826117.1">
    <property type="nucleotide sequence ID" value="NZ_JAVIZX010000001.1"/>
</dbReference>
<proteinExistence type="predicted"/>
<dbReference type="GO" id="GO:0005840">
    <property type="term" value="C:ribosome"/>
    <property type="evidence" value="ECO:0007669"/>
    <property type="project" value="UniProtKB-KW"/>
</dbReference>
<evidence type="ECO:0000259" key="6">
    <source>
        <dbReference type="Pfam" id="PF05154"/>
    </source>
</evidence>
<reference evidence="7 8" key="1">
    <citation type="submission" date="2023-08" db="EMBL/GenBank/DDBJ databases">
        <title>Functional and genomic diversity of the sorghum phyllosphere microbiome.</title>
        <authorList>
            <person name="Shade A."/>
        </authorList>
    </citation>
    <scope>NUCLEOTIDE SEQUENCE [LARGE SCALE GENOMIC DNA]</scope>
    <source>
        <strain evidence="7 8">SORGH_AS_0335</strain>
    </source>
</reference>
<feature type="transmembrane region" description="Helical" evidence="5">
    <location>
        <begin position="49"/>
        <end position="68"/>
    </location>
</feature>
<evidence type="ECO:0000256" key="5">
    <source>
        <dbReference type="SAM" id="Phobius"/>
    </source>
</evidence>
<evidence type="ECO:0000313" key="8">
    <source>
        <dbReference type="Proteomes" id="UP001267710"/>
    </source>
</evidence>
<evidence type="ECO:0000313" key="7">
    <source>
        <dbReference type="EMBL" id="MDR6212993.1"/>
    </source>
</evidence>
<protein>
    <submittedName>
        <fullName evidence="7">Ribosomal protein L32</fullName>
    </submittedName>
</protein>
<organism evidence="7 8">
    <name type="scientific">Paracidovorax wautersii</name>
    <dbReference type="NCBI Taxonomy" id="1177982"/>
    <lineage>
        <taxon>Bacteria</taxon>
        <taxon>Pseudomonadati</taxon>
        <taxon>Pseudomonadota</taxon>
        <taxon>Betaproteobacteria</taxon>
        <taxon>Burkholderiales</taxon>
        <taxon>Comamonadaceae</taxon>
        <taxon>Paracidovorax</taxon>
    </lineage>
</organism>
<sequence>MHSFRKRRDMQGMVFCRGCGKEIHSSARACPHCGAEQRAPAAAPGKSKLVASLLALFLGGLGIHRFYLGQWWGLFYLLFVWTFIPSCVAFIEGIVFLCTRDAQWESKYGRD</sequence>